<accession>A0A4R3VH96</accession>
<comment type="caution">
    <text evidence="1">The sequence shown here is derived from an EMBL/GenBank/DDBJ whole genome shotgun (WGS) entry which is preliminary data.</text>
</comment>
<organism evidence="1 2">
    <name type="scientific">Paracandidimonas soli</name>
    <dbReference type="NCBI Taxonomy" id="1917182"/>
    <lineage>
        <taxon>Bacteria</taxon>
        <taxon>Pseudomonadati</taxon>
        <taxon>Pseudomonadota</taxon>
        <taxon>Betaproteobacteria</taxon>
        <taxon>Burkholderiales</taxon>
        <taxon>Alcaligenaceae</taxon>
        <taxon>Paracandidimonas</taxon>
    </lineage>
</organism>
<dbReference type="AlphaFoldDB" id="A0A4R3VH96"/>
<reference evidence="1 2" key="1">
    <citation type="submission" date="2019-03" db="EMBL/GenBank/DDBJ databases">
        <title>Genomic Encyclopedia of Type Strains, Phase IV (KMG-IV): sequencing the most valuable type-strain genomes for metagenomic binning, comparative biology and taxonomic classification.</title>
        <authorList>
            <person name="Goeker M."/>
        </authorList>
    </citation>
    <scope>NUCLEOTIDE SEQUENCE [LARGE SCALE GENOMIC DNA]</scope>
    <source>
        <strain evidence="1 2">DSM 100048</strain>
    </source>
</reference>
<protein>
    <submittedName>
        <fullName evidence="1">Uncharacterized protein</fullName>
    </submittedName>
</protein>
<name>A0A4R3VH96_9BURK</name>
<dbReference type="Proteomes" id="UP000294692">
    <property type="component" value="Unassembled WGS sequence"/>
</dbReference>
<evidence type="ECO:0000313" key="2">
    <source>
        <dbReference type="Proteomes" id="UP000294692"/>
    </source>
</evidence>
<proteinExistence type="predicted"/>
<gene>
    <name evidence="1" type="ORF">EV686_101597</name>
</gene>
<dbReference type="EMBL" id="SMBX01000001">
    <property type="protein sequence ID" value="TCV03134.1"/>
    <property type="molecule type" value="Genomic_DNA"/>
</dbReference>
<evidence type="ECO:0000313" key="1">
    <source>
        <dbReference type="EMBL" id="TCV03134.1"/>
    </source>
</evidence>
<dbReference type="RefSeq" id="WP_165972475.1">
    <property type="nucleotide sequence ID" value="NZ_JBHRVM010000001.1"/>
</dbReference>
<sequence>MSCIFFTPERWQHRSLTENIAEQPQTRLAKQTHWGVRSFSVETGISKDMAGLSSMLSSSLYADLQLPAYSTNGH</sequence>
<keyword evidence="2" id="KW-1185">Reference proteome</keyword>